<dbReference type="Proteomes" id="UP001153678">
    <property type="component" value="Unassembled WGS sequence"/>
</dbReference>
<evidence type="ECO:0000313" key="1">
    <source>
        <dbReference type="EMBL" id="CAI2198529.1"/>
    </source>
</evidence>
<dbReference type="OrthoDB" id="2428276at2759"/>
<accession>A0A9W4WZW7</accession>
<organism evidence="1 2">
    <name type="scientific">Funneliformis geosporum</name>
    <dbReference type="NCBI Taxonomy" id="1117311"/>
    <lineage>
        <taxon>Eukaryota</taxon>
        <taxon>Fungi</taxon>
        <taxon>Fungi incertae sedis</taxon>
        <taxon>Mucoromycota</taxon>
        <taxon>Glomeromycotina</taxon>
        <taxon>Glomeromycetes</taxon>
        <taxon>Glomerales</taxon>
        <taxon>Glomeraceae</taxon>
        <taxon>Funneliformis</taxon>
    </lineage>
</organism>
<name>A0A9W4WZW7_9GLOM</name>
<feature type="non-terminal residue" evidence="1">
    <location>
        <position position="1"/>
    </location>
</feature>
<sequence length="59" mass="6089">NIATLPEAINYGNSLGVVGFDNAMKTNVLAGKIAGRFTPPNPFNNSAGNLVNTPALFIA</sequence>
<feature type="non-terminal residue" evidence="1">
    <location>
        <position position="59"/>
    </location>
</feature>
<dbReference type="EMBL" id="CAMKVN010018865">
    <property type="protein sequence ID" value="CAI2198529.1"/>
    <property type="molecule type" value="Genomic_DNA"/>
</dbReference>
<protein>
    <submittedName>
        <fullName evidence="1">6223_t:CDS:1</fullName>
    </submittedName>
</protein>
<evidence type="ECO:0000313" key="2">
    <source>
        <dbReference type="Proteomes" id="UP001153678"/>
    </source>
</evidence>
<reference evidence="1" key="1">
    <citation type="submission" date="2022-08" db="EMBL/GenBank/DDBJ databases">
        <authorList>
            <person name="Kallberg Y."/>
            <person name="Tangrot J."/>
            <person name="Rosling A."/>
        </authorList>
    </citation>
    <scope>NUCLEOTIDE SEQUENCE</scope>
    <source>
        <strain evidence="1">Wild A</strain>
    </source>
</reference>
<gene>
    <name evidence="1" type="ORF">FWILDA_LOCUS18618</name>
</gene>
<comment type="caution">
    <text evidence="1">The sequence shown here is derived from an EMBL/GenBank/DDBJ whole genome shotgun (WGS) entry which is preliminary data.</text>
</comment>
<proteinExistence type="predicted"/>
<keyword evidence="2" id="KW-1185">Reference proteome</keyword>
<dbReference type="AlphaFoldDB" id="A0A9W4WZW7"/>